<feature type="transmembrane region" description="Helical" evidence="1">
    <location>
        <begin position="59"/>
        <end position="77"/>
    </location>
</feature>
<proteinExistence type="predicted"/>
<name>A0A6C0H2D2_9ZZZZ</name>
<reference evidence="2" key="1">
    <citation type="journal article" date="2020" name="Nature">
        <title>Giant virus diversity and host interactions through global metagenomics.</title>
        <authorList>
            <person name="Schulz F."/>
            <person name="Roux S."/>
            <person name="Paez-Espino D."/>
            <person name="Jungbluth S."/>
            <person name="Walsh D.A."/>
            <person name="Denef V.J."/>
            <person name="McMahon K.D."/>
            <person name="Konstantinidis K.T."/>
            <person name="Eloe-Fadrosh E.A."/>
            <person name="Kyrpides N.C."/>
            <person name="Woyke T."/>
        </authorList>
    </citation>
    <scope>NUCLEOTIDE SEQUENCE</scope>
    <source>
        <strain evidence="2">GVMAG-M-3300023179-59</strain>
    </source>
</reference>
<organism evidence="2">
    <name type="scientific">viral metagenome</name>
    <dbReference type="NCBI Taxonomy" id="1070528"/>
    <lineage>
        <taxon>unclassified sequences</taxon>
        <taxon>metagenomes</taxon>
        <taxon>organismal metagenomes</taxon>
    </lineage>
</organism>
<keyword evidence="1" id="KW-1133">Transmembrane helix</keyword>
<keyword evidence="1" id="KW-0472">Membrane</keyword>
<sequence>MSPYEEKKKKCFYVNEMFPVSETTCSIRPNEYYYYKNAFYLDELWKYQQIECLPQKPDFSIVLFYLIMICLWIGFAVNC</sequence>
<evidence type="ECO:0000313" key="2">
    <source>
        <dbReference type="EMBL" id="QHT74609.1"/>
    </source>
</evidence>
<evidence type="ECO:0000256" key="1">
    <source>
        <dbReference type="SAM" id="Phobius"/>
    </source>
</evidence>
<dbReference type="AlphaFoldDB" id="A0A6C0H2D2"/>
<dbReference type="EMBL" id="MN739853">
    <property type="protein sequence ID" value="QHT74609.1"/>
    <property type="molecule type" value="Genomic_DNA"/>
</dbReference>
<accession>A0A6C0H2D2</accession>
<keyword evidence="1" id="KW-0812">Transmembrane</keyword>
<protein>
    <submittedName>
        <fullName evidence="2">Uncharacterized protein</fullName>
    </submittedName>
</protein>